<dbReference type="InterPro" id="IPR009883">
    <property type="entry name" value="YgfX"/>
</dbReference>
<accession>A0ABU8DDT7</accession>
<dbReference type="Pfam" id="PF07254">
    <property type="entry name" value="Cpta_toxin"/>
    <property type="match status" value="1"/>
</dbReference>
<sequence>MVLWQCSLRVSWYARCASLLLHGAVILALLLAPWPARFGYILLWAGLLILVALECLRSQRRIVKREGELALLPGHIVRWRQQQWQMPIPPWVTRQAILLSLHHHAGQRERLWLFADGMESAEWRLLRQQLLMNKQRATEP</sequence>
<keyword evidence="1" id="KW-0472">Membrane</keyword>
<dbReference type="Proteomes" id="UP001306592">
    <property type="component" value="Unassembled WGS sequence"/>
</dbReference>
<dbReference type="EMBL" id="JBANEI010000004">
    <property type="protein sequence ID" value="MEI2681677.1"/>
    <property type="molecule type" value="Genomic_DNA"/>
</dbReference>
<name>A0ABU8DDT7_ERWAP</name>
<keyword evidence="3" id="KW-1185">Reference proteome</keyword>
<dbReference type="RefSeq" id="WP_099753483.1">
    <property type="nucleotide sequence ID" value="NZ_CP142210.1"/>
</dbReference>
<protein>
    <submittedName>
        <fullName evidence="2">Protein YgfX</fullName>
    </submittedName>
</protein>
<keyword evidence="1" id="KW-0812">Transmembrane</keyword>
<keyword evidence="1" id="KW-1133">Transmembrane helix</keyword>
<evidence type="ECO:0000256" key="1">
    <source>
        <dbReference type="SAM" id="Phobius"/>
    </source>
</evidence>
<comment type="caution">
    <text evidence="2">The sequence shown here is derived from an EMBL/GenBank/DDBJ whole genome shotgun (WGS) entry which is preliminary data.</text>
</comment>
<gene>
    <name evidence="2" type="ORF">V8N49_08390</name>
</gene>
<organism evidence="2 3">
    <name type="scientific">Erwinia aphidicola</name>
    <dbReference type="NCBI Taxonomy" id="68334"/>
    <lineage>
        <taxon>Bacteria</taxon>
        <taxon>Pseudomonadati</taxon>
        <taxon>Pseudomonadota</taxon>
        <taxon>Gammaproteobacteria</taxon>
        <taxon>Enterobacterales</taxon>
        <taxon>Erwiniaceae</taxon>
        <taxon>Erwinia</taxon>
    </lineage>
</organism>
<evidence type="ECO:0000313" key="3">
    <source>
        <dbReference type="Proteomes" id="UP001306592"/>
    </source>
</evidence>
<dbReference type="PIRSF" id="PIRSF020653">
    <property type="entry name" value="UCP020653"/>
    <property type="match status" value="1"/>
</dbReference>
<proteinExistence type="predicted"/>
<evidence type="ECO:0000313" key="2">
    <source>
        <dbReference type="EMBL" id="MEI2681677.1"/>
    </source>
</evidence>
<reference evidence="2 3" key="1">
    <citation type="submission" date="2024-02" db="EMBL/GenBank/DDBJ databases">
        <title>First report Erwinia aphidicola in onion in Chile.</title>
        <authorList>
            <person name="Valenzuela M."/>
            <person name="Pena M."/>
            <person name="Dutta B."/>
        </authorList>
    </citation>
    <scope>NUCLEOTIDE SEQUENCE [LARGE SCALE GENOMIC DNA]</scope>
    <source>
        <strain evidence="2 3">QCJ3A</strain>
    </source>
</reference>
<feature type="transmembrane region" description="Helical" evidence="1">
    <location>
        <begin position="12"/>
        <end position="32"/>
    </location>
</feature>
<feature type="transmembrane region" description="Helical" evidence="1">
    <location>
        <begin position="38"/>
        <end position="56"/>
    </location>
</feature>